<name>A0ABT4YY83_9VIBR</name>
<feature type="transmembrane region" description="Helical" evidence="1">
    <location>
        <begin position="48"/>
        <end position="69"/>
    </location>
</feature>
<evidence type="ECO:0000313" key="3">
    <source>
        <dbReference type="Proteomes" id="UP001210678"/>
    </source>
</evidence>
<comment type="caution">
    <text evidence="2">The sequence shown here is derived from an EMBL/GenBank/DDBJ whole genome shotgun (WGS) entry which is preliminary data.</text>
</comment>
<reference evidence="2 3" key="1">
    <citation type="submission" date="2023-01" db="EMBL/GenBank/DDBJ databases">
        <title>Vibrio sp. KJ40-1 sp.nov, isolated from marine algae.</title>
        <authorList>
            <person name="Butt M."/>
            <person name="Kim J.M.J."/>
            <person name="Jeon C.O.C."/>
        </authorList>
    </citation>
    <scope>NUCLEOTIDE SEQUENCE [LARGE SCALE GENOMIC DNA]</scope>
    <source>
        <strain evidence="2 3">KJ40-1</strain>
    </source>
</reference>
<proteinExistence type="predicted"/>
<dbReference type="Proteomes" id="UP001210678">
    <property type="component" value="Unassembled WGS sequence"/>
</dbReference>
<feature type="transmembrane region" description="Helical" evidence="1">
    <location>
        <begin position="81"/>
        <end position="100"/>
    </location>
</feature>
<keyword evidence="1" id="KW-1133">Transmembrane helix</keyword>
<dbReference type="EMBL" id="JAQLOI010000003">
    <property type="protein sequence ID" value="MDB1125984.1"/>
    <property type="molecule type" value="Genomic_DNA"/>
</dbReference>
<dbReference type="RefSeq" id="WP_272140195.1">
    <property type="nucleotide sequence ID" value="NZ_JAQLOI010000003.1"/>
</dbReference>
<feature type="transmembrane region" description="Helical" evidence="1">
    <location>
        <begin position="21"/>
        <end position="42"/>
    </location>
</feature>
<sequence length="110" mass="12671">MKRRRWIDESEYDETIFNRSYLVTFGAFMLLVMLLVVASAGVNDFASMVFPLIFASIGAVFIYIGFFSTSKTVKEWADTSSKHEIFVLLMIIATPTYWVWMKLGKAHKRA</sequence>
<evidence type="ECO:0000313" key="2">
    <source>
        <dbReference type="EMBL" id="MDB1125984.1"/>
    </source>
</evidence>
<evidence type="ECO:0000256" key="1">
    <source>
        <dbReference type="SAM" id="Phobius"/>
    </source>
</evidence>
<keyword evidence="3" id="KW-1185">Reference proteome</keyword>
<protein>
    <submittedName>
        <fullName evidence="2">Uncharacterized protein</fullName>
    </submittedName>
</protein>
<keyword evidence="1" id="KW-0812">Transmembrane</keyword>
<organism evidence="2 3">
    <name type="scientific">Vibrio algarum</name>
    <dbReference type="NCBI Taxonomy" id="3020714"/>
    <lineage>
        <taxon>Bacteria</taxon>
        <taxon>Pseudomonadati</taxon>
        <taxon>Pseudomonadota</taxon>
        <taxon>Gammaproteobacteria</taxon>
        <taxon>Vibrionales</taxon>
        <taxon>Vibrionaceae</taxon>
        <taxon>Vibrio</taxon>
    </lineage>
</organism>
<keyword evidence="1" id="KW-0472">Membrane</keyword>
<gene>
    <name evidence="2" type="ORF">PGX00_20890</name>
</gene>
<accession>A0ABT4YY83</accession>